<evidence type="ECO:0000256" key="2">
    <source>
        <dbReference type="ARBA" id="ARBA00022741"/>
    </source>
</evidence>
<dbReference type="PANTHER" id="PTHR32039">
    <property type="entry name" value="MAGNESIUM-CHELATASE SUBUNIT CHLI"/>
    <property type="match status" value="1"/>
</dbReference>
<dbReference type="Pfam" id="PF13541">
    <property type="entry name" value="ChlI"/>
    <property type="match status" value="1"/>
</dbReference>
<dbReference type="PRINTS" id="PR01657">
    <property type="entry name" value="MCMFAMILY"/>
</dbReference>
<comment type="caution">
    <text evidence="5">The sequence shown here is derived from an EMBL/GenBank/DDBJ whole genome shotgun (WGS) entry which is preliminary data.</text>
</comment>
<evidence type="ECO:0000259" key="4">
    <source>
        <dbReference type="SMART" id="SM00382"/>
    </source>
</evidence>
<dbReference type="InterPro" id="IPR045006">
    <property type="entry name" value="CHLI-like"/>
</dbReference>
<dbReference type="InterPro" id="IPR000523">
    <property type="entry name" value="Mg_chelatse_chII-like_cat_dom"/>
</dbReference>
<dbReference type="InterPro" id="IPR001208">
    <property type="entry name" value="MCM_dom"/>
</dbReference>
<name>A0A2G3E5H4_9FIRM</name>
<dbReference type="RefSeq" id="WP_099385450.1">
    <property type="nucleotide sequence ID" value="NZ_JANSWH010000099.1"/>
</dbReference>
<dbReference type="GO" id="GO:0003677">
    <property type="term" value="F:DNA binding"/>
    <property type="evidence" value="ECO:0007669"/>
    <property type="project" value="InterPro"/>
</dbReference>
<dbReference type="SUPFAM" id="SSF52540">
    <property type="entry name" value="P-loop containing nucleoside triphosphate hydrolases"/>
    <property type="match status" value="1"/>
</dbReference>
<dbReference type="Proteomes" id="UP000224563">
    <property type="component" value="Unassembled WGS sequence"/>
</dbReference>
<keyword evidence="3" id="KW-0067">ATP-binding</keyword>
<reference evidence="5 6" key="1">
    <citation type="submission" date="2017-10" db="EMBL/GenBank/DDBJ databases">
        <title>Resolving the taxonomy of Roseburia spp., Eubacterium rectale and Agathobacter spp. through phylogenomic analysis.</title>
        <authorList>
            <person name="Sheridan P.O."/>
            <person name="Walker A.W."/>
            <person name="Duncan S.H."/>
            <person name="Scott K.P."/>
            <person name="Toole P.W.O."/>
            <person name="Luis P."/>
            <person name="Flint H.J."/>
        </authorList>
    </citation>
    <scope>NUCLEOTIDE SEQUENCE [LARGE SCALE GENOMIC DNA]</scope>
    <source>
        <strain evidence="5 6">JK623</strain>
    </source>
</reference>
<reference evidence="5 6" key="2">
    <citation type="submission" date="2017-10" db="EMBL/GenBank/DDBJ databases">
        <authorList>
            <person name="Banno H."/>
            <person name="Chua N.-H."/>
        </authorList>
    </citation>
    <scope>NUCLEOTIDE SEQUENCE [LARGE SCALE GENOMIC DNA]</scope>
    <source>
        <strain evidence="5 6">JK623</strain>
    </source>
</reference>
<evidence type="ECO:0000313" key="5">
    <source>
        <dbReference type="EMBL" id="PHU38532.1"/>
    </source>
</evidence>
<dbReference type="InterPro" id="IPR027417">
    <property type="entry name" value="P-loop_NTPase"/>
</dbReference>
<dbReference type="SUPFAM" id="SSF54211">
    <property type="entry name" value="Ribosomal protein S5 domain 2-like"/>
    <property type="match status" value="1"/>
</dbReference>
<gene>
    <name evidence="5" type="ORF">CSX02_02075</name>
</gene>
<dbReference type="InterPro" id="IPR004482">
    <property type="entry name" value="Mg_chelat-rel"/>
</dbReference>
<dbReference type="PANTHER" id="PTHR32039:SF7">
    <property type="entry name" value="COMPETENCE PROTEIN COMM"/>
    <property type="match status" value="1"/>
</dbReference>
<evidence type="ECO:0000256" key="1">
    <source>
        <dbReference type="ARBA" id="ARBA00006354"/>
    </source>
</evidence>
<proteinExistence type="inferred from homology"/>
<evidence type="ECO:0000313" key="6">
    <source>
        <dbReference type="Proteomes" id="UP000224563"/>
    </source>
</evidence>
<dbReference type="Gene3D" id="3.40.50.300">
    <property type="entry name" value="P-loop containing nucleotide triphosphate hydrolases"/>
    <property type="match status" value="1"/>
</dbReference>
<feature type="domain" description="AAA+ ATPase" evidence="4">
    <location>
        <begin position="209"/>
        <end position="393"/>
    </location>
</feature>
<keyword evidence="2" id="KW-0547">Nucleotide-binding</keyword>
<dbReference type="InterPro" id="IPR014721">
    <property type="entry name" value="Ribsml_uS5_D2-typ_fold_subgr"/>
</dbReference>
<protein>
    <submittedName>
        <fullName evidence="5">Magnesium chelatase</fullName>
    </submittedName>
</protein>
<sequence>MYSRIKTAALYGIASIPVLVEVDMSPGLPVFDMVGNISTQVREGKERIRTALHNLGVLLPAKRITVNLSPAKIRKDGASFDLPIALGVLSALGMVEEKRLEEYLVIGELNLSGDLLPVNGVLPIVSDAIARGIHKFIIPLSNCAEANLIEGASVYGFSKLEEVFVFLQGGNYEPFVAMQSMAQEKQYPDFRDVNGQLFLRRAAEIAAAGMHNLLLIGPPGAGKTMIAERMPSILPPLTAKEQLEISKIYSIKGLLAESGGLLRERPFRNPHHTVTKAGLTGGGMNLMPGEISLAHTGVLFLDELTEFDKDTIEVLREPMEENQIHITRQNGTVSYPSDFLLMAAMNPCNCGYYPNMQKCRCTPAMRRRYYGRLSQPLIDRIDLFVRAEPLSFDDLTQKKQNESSDAIRARVIACHQRQYARYENEDFLHNSQIPASRIRKFCALSTNLEKMMEHMFEHYQFTGRTYHKILRVARTIADLDGKEQIAEAHLKEALCYRNPDEFSMEVE</sequence>
<dbReference type="InterPro" id="IPR003593">
    <property type="entry name" value="AAA+_ATPase"/>
</dbReference>
<organism evidence="5 6">
    <name type="scientific">Agathobacter ruminis</name>
    <dbReference type="NCBI Taxonomy" id="1712665"/>
    <lineage>
        <taxon>Bacteria</taxon>
        <taxon>Bacillati</taxon>
        <taxon>Bacillota</taxon>
        <taxon>Clostridia</taxon>
        <taxon>Lachnospirales</taxon>
        <taxon>Lachnospiraceae</taxon>
        <taxon>Agathobacter</taxon>
    </lineage>
</organism>
<keyword evidence="6" id="KW-1185">Reference proteome</keyword>
<dbReference type="InterPro" id="IPR025158">
    <property type="entry name" value="Mg_chelat-rel_C"/>
</dbReference>
<comment type="similarity">
    <text evidence="1">Belongs to the Mg-chelatase subunits D/I family. ComM subfamily.</text>
</comment>
<dbReference type="InterPro" id="IPR020568">
    <property type="entry name" value="Ribosomal_Su5_D2-typ_SF"/>
</dbReference>
<dbReference type="SMART" id="SM00382">
    <property type="entry name" value="AAA"/>
    <property type="match status" value="1"/>
</dbReference>
<dbReference type="AlphaFoldDB" id="A0A2G3E5H4"/>
<accession>A0A2G3E5H4</accession>
<dbReference type="Pfam" id="PF13335">
    <property type="entry name" value="Mg_chelatase_C"/>
    <property type="match status" value="1"/>
</dbReference>
<evidence type="ECO:0000256" key="3">
    <source>
        <dbReference type="ARBA" id="ARBA00022840"/>
    </source>
</evidence>
<dbReference type="Pfam" id="PF01078">
    <property type="entry name" value="Mg_chelatase"/>
    <property type="match status" value="1"/>
</dbReference>
<dbReference type="NCBIfam" id="TIGR00368">
    <property type="entry name" value="YifB family Mg chelatase-like AAA ATPase"/>
    <property type="match status" value="1"/>
</dbReference>
<dbReference type="EMBL" id="PDYG01000006">
    <property type="protein sequence ID" value="PHU38532.1"/>
    <property type="molecule type" value="Genomic_DNA"/>
</dbReference>
<dbReference type="Gene3D" id="3.30.230.10">
    <property type="match status" value="1"/>
</dbReference>
<dbReference type="GO" id="GO:0005524">
    <property type="term" value="F:ATP binding"/>
    <property type="evidence" value="ECO:0007669"/>
    <property type="project" value="UniProtKB-KW"/>
</dbReference>